<evidence type="ECO:0000256" key="3">
    <source>
        <dbReference type="ARBA" id="ARBA00022574"/>
    </source>
</evidence>
<name>A0A3N4IQV1_ASCIM</name>
<feature type="region of interest" description="Disordered" evidence="7">
    <location>
        <begin position="1"/>
        <end position="55"/>
    </location>
</feature>
<evidence type="ECO:0000256" key="2">
    <source>
        <dbReference type="ARBA" id="ARBA00015098"/>
    </source>
</evidence>
<proteinExistence type="inferred from homology"/>
<dbReference type="OrthoDB" id="60955at2759"/>
<dbReference type="InterPro" id="IPR036322">
    <property type="entry name" value="WD40_repeat_dom_sf"/>
</dbReference>
<dbReference type="GO" id="GO:0005829">
    <property type="term" value="C:cytosol"/>
    <property type="evidence" value="ECO:0007669"/>
    <property type="project" value="TreeGrafter"/>
</dbReference>
<dbReference type="InterPro" id="IPR037590">
    <property type="entry name" value="WDR24"/>
</dbReference>
<protein>
    <recommendedName>
        <fullName evidence="2">Restriction of telomere capping protein 1</fullName>
    </recommendedName>
</protein>
<evidence type="ECO:0000256" key="1">
    <source>
        <dbReference type="ARBA" id="ARBA00008863"/>
    </source>
</evidence>
<feature type="compositionally biased region" description="Polar residues" evidence="7">
    <location>
        <begin position="695"/>
        <end position="704"/>
    </location>
</feature>
<dbReference type="GO" id="GO:0061700">
    <property type="term" value="C:GATOR2 complex"/>
    <property type="evidence" value="ECO:0007669"/>
    <property type="project" value="TreeGrafter"/>
</dbReference>
<evidence type="ECO:0000256" key="6">
    <source>
        <dbReference type="PROSITE-ProRule" id="PRU00221"/>
    </source>
</evidence>
<dbReference type="GO" id="GO:1904263">
    <property type="term" value="P:positive regulation of TORC1 signaling"/>
    <property type="evidence" value="ECO:0007669"/>
    <property type="project" value="TreeGrafter"/>
</dbReference>
<dbReference type="EMBL" id="ML119646">
    <property type="protein sequence ID" value="RPA87797.1"/>
    <property type="molecule type" value="Genomic_DNA"/>
</dbReference>
<dbReference type="GO" id="GO:0008270">
    <property type="term" value="F:zinc ion binding"/>
    <property type="evidence" value="ECO:0007669"/>
    <property type="project" value="UniProtKB-KW"/>
</dbReference>
<dbReference type="PANTHER" id="PTHR46200:SF1">
    <property type="entry name" value="GATOR COMPLEX PROTEIN WDR24"/>
    <property type="match status" value="1"/>
</dbReference>
<keyword evidence="5" id="KW-0479">Metal-binding</keyword>
<dbReference type="CDD" id="cd16488">
    <property type="entry name" value="mRING-H2-C3H3C2_Mio-like"/>
    <property type="match status" value="1"/>
</dbReference>
<dbReference type="AlphaFoldDB" id="A0A3N4IQV1"/>
<feature type="repeat" description="WD" evidence="6">
    <location>
        <begin position="288"/>
        <end position="331"/>
    </location>
</feature>
<dbReference type="PROSITE" id="PS50082">
    <property type="entry name" value="WD_REPEATS_2"/>
    <property type="match status" value="2"/>
</dbReference>
<dbReference type="SUPFAM" id="SSF50978">
    <property type="entry name" value="WD40 repeat-like"/>
    <property type="match status" value="1"/>
</dbReference>
<evidence type="ECO:0000313" key="10">
    <source>
        <dbReference type="Proteomes" id="UP000275078"/>
    </source>
</evidence>
<evidence type="ECO:0000256" key="7">
    <source>
        <dbReference type="SAM" id="MobiDB-lite"/>
    </source>
</evidence>
<dbReference type="PANTHER" id="PTHR46200">
    <property type="entry name" value="GATOR COMPLEX PROTEIN WDR24"/>
    <property type="match status" value="1"/>
</dbReference>
<dbReference type="Gene3D" id="2.130.10.10">
    <property type="entry name" value="YVTN repeat-like/Quinoprotein amine dehydrogenase"/>
    <property type="match status" value="2"/>
</dbReference>
<keyword evidence="10" id="KW-1185">Reference proteome</keyword>
<feature type="compositionally biased region" description="Polar residues" evidence="7">
    <location>
        <begin position="657"/>
        <end position="671"/>
    </location>
</feature>
<sequence>MDQLNAPSQTGFPSRSNSFRGALTRGNSGPTPTTSSVAESSGAGITGTSASSGGGNDGVGSGLAAAVSAATGRSKATTAFARLAQPFIGASRPSTSAGGGVSVQSPTQRTSRFMSHDLPSAALAFSASADYERTVICGRDYFKVFKVTPTGLADPSNIRLPQARKIQFPTEVKWGGGDLMVAALGNGTIALFKDGKVERTWMEHHRQVHKLAFSPVDPRIFLSASSDGTIKLWDIREKRSRKTFQGAADAVRDVQFNSGSSTEFLAGFDNGTLMNWDTRTETWIRRIQNAHNGPILSVDWHPDGKHAISGAGGRDKTVKIWSFHSDTRRNALFTINAPYAVAKVSWRPAENRAIASEFVTYPLGSKEYLIHLWDVRRPYIPARQIDTHQFTVTGLLWKSDEVLWSCGRDGKFFQHDLLYAPKPINDLNHSTIAWGGNDMFSWVSHPPIIRDKRNTPIRLDGEDTSAGWSLKDAVKDPRKQFHARTGSFTGKGMKPIVPVLPLAENEDPYVAPQTIQSAYFSQLFNEVSFKKMAKEWVTHLTHQPGSMTLKEACEHNRRVSIELGDKLFAQCWNELAIAVAREESKAEAGPEKLYIKRPWTVSVRTLLEKQARKEEKRRRRAAREAALEKQRAEAPAVTLKSPSIAASAAPAGSNSSKTTPMVTAVPNTPHQPANHGKSHGPIHDPFLLPPAAFGTSLSSSTASTDGEDSDPGITMSTLPRTVSWSDVRRMNRSTSSLHKPLDRSHSPPTDYLDAHGSSALPEFTAAGLSVIKENIPGELHPSTATTPAIPISNPRVSTLGNGNTSRHGTPIAGSARDTRGMSLGLYSERTSSSAEGPLLGESYDDKYDRFAAPAPTTQAWDKPADESDYDSSEEEDPDYKAFYEYSLGDDDLVPHTEDAEYIVREFIEEFTEVGAVQFVATLVLLVYELIEIEETGADDVISLYVDMLRRHQLHTVAAYITKHCPTKTPVEDATNMTFVYTSCGACGKPIDENHRSWYCEKCKSIQEGCVICTEVVKGKWTMCQHCGHGGHTECLSMWFFDEGVGGCPMVGCGHECCPVFC</sequence>
<dbReference type="InterPro" id="IPR015943">
    <property type="entry name" value="WD40/YVTN_repeat-like_dom_sf"/>
</dbReference>
<dbReference type="PROSITE" id="PS50294">
    <property type="entry name" value="WD_REPEATS_REGION"/>
    <property type="match status" value="1"/>
</dbReference>
<dbReference type="InterPro" id="IPR001841">
    <property type="entry name" value="Znf_RING"/>
</dbReference>
<dbReference type="InterPro" id="IPR049566">
    <property type="entry name" value="WDR59_RTC1-like_RING_Znf"/>
</dbReference>
<dbReference type="Proteomes" id="UP000275078">
    <property type="component" value="Unassembled WGS sequence"/>
</dbReference>
<evidence type="ECO:0000313" key="9">
    <source>
        <dbReference type="EMBL" id="RPA87797.1"/>
    </source>
</evidence>
<feature type="compositionally biased region" description="Low complexity" evidence="7">
    <location>
        <begin position="40"/>
        <end position="51"/>
    </location>
</feature>
<feature type="repeat" description="WD" evidence="6">
    <location>
        <begin position="201"/>
        <end position="243"/>
    </location>
</feature>
<evidence type="ECO:0000259" key="8">
    <source>
        <dbReference type="PROSITE" id="PS50089"/>
    </source>
</evidence>
<dbReference type="InterPro" id="IPR001680">
    <property type="entry name" value="WD40_rpt"/>
</dbReference>
<reference evidence="9 10" key="1">
    <citation type="journal article" date="2018" name="Nat. Ecol. Evol.">
        <title>Pezizomycetes genomes reveal the molecular basis of ectomycorrhizal truffle lifestyle.</title>
        <authorList>
            <person name="Murat C."/>
            <person name="Payen T."/>
            <person name="Noel B."/>
            <person name="Kuo A."/>
            <person name="Morin E."/>
            <person name="Chen J."/>
            <person name="Kohler A."/>
            <person name="Krizsan K."/>
            <person name="Balestrini R."/>
            <person name="Da Silva C."/>
            <person name="Montanini B."/>
            <person name="Hainaut M."/>
            <person name="Levati E."/>
            <person name="Barry K.W."/>
            <person name="Belfiori B."/>
            <person name="Cichocki N."/>
            <person name="Clum A."/>
            <person name="Dockter R.B."/>
            <person name="Fauchery L."/>
            <person name="Guy J."/>
            <person name="Iotti M."/>
            <person name="Le Tacon F."/>
            <person name="Lindquist E.A."/>
            <person name="Lipzen A."/>
            <person name="Malagnac F."/>
            <person name="Mello A."/>
            <person name="Molinier V."/>
            <person name="Miyauchi S."/>
            <person name="Poulain J."/>
            <person name="Riccioni C."/>
            <person name="Rubini A."/>
            <person name="Sitrit Y."/>
            <person name="Splivallo R."/>
            <person name="Traeger S."/>
            <person name="Wang M."/>
            <person name="Zifcakova L."/>
            <person name="Wipf D."/>
            <person name="Zambonelli A."/>
            <person name="Paolocci F."/>
            <person name="Nowrousian M."/>
            <person name="Ottonello S."/>
            <person name="Baldrian P."/>
            <person name="Spatafora J.W."/>
            <person name="Henrissat B."/>
            <person name="Nagy L.G."/>
            <person name="Aury J.M."/>
            <person name="Wincker P."/>
            <person name="Grigoriev I.V."/>
            <person name="Bonfante P."/>
            <person name="Martin F.M."/>
        </authorList>
    </citation>
    <scope>NUCLEOTIDE SEQUENCE [LARGE SCALE GENOMIC DNA]</scope>
    <source>
        <strain evidence="9 10">RN42</strain>
    </source>
</reference>
<dbReference type="Pfam" id="PF17120">
    <property type="entry name" value="zf-RING_16"/>
    <property type="match status" value="1"/>
</dbReference>
<organism evidence="9 10">
    <name type="scientific">Ascobolus immersus RN42</name>
    <dbReference type="NCBI Taxonomy" id="1160509"/>
    <lineage>
        <taxon>Eukaryota</taxon>
        <taxon>Fungi</taxon>
        <taxon>Dikarya</taxon>
        <taxon>Ascomycota</taxon>
        <taxon>Pezizomycotina</taxon>
        <taxon>Pezizomycetes</taxon>
        <taxon>Pezizales</taxon>
        <taxon>Ascobolaceae</taxon>
        <taxon>Ascobolus</taxon>
    </lineage>
</organism>
<feature type="region of interest" description="Disordered" evidence="7">
    <location>
        <begin position="610"/>
        <end position="720"/>
    </location>
</feature>
<feature type="compositionally biased region" description="Acidic residues" evidence="7">
    <location>
        <begin position="866"/>
        <end position="876"/>
    </location>
</feature>
<feature type="compositionally biased region" description="Polar residues" evidence="7">
    <location>
        <begin position="1"/>
        <end position="39"/>
    </location>
</feature>
<dbReference type="GO" id="GO:0005774">
    <property type="term" value="C:vacuolar membrane"/>
    <property type="evidence" value="ECO:0007669"/>
    <property type="project" value="TreeGrafter"/>
</dbReference>
<evidence type="ECO:0000256" key="5">
    <source>
        <dbReference type="PROSITE-ProRule" id="PRU00175"/>
    </source>
</evidence>
<accession>A0A3N4IQV1</accession>
<gene>
    <name evidence="9" type="ORF">BJ508DRAFT_410493</name>
</gene>
<feature type="compositionally biased region" description="Low complexity" evidence="7">
    <location>
        <begin position="641"/>
        <end position="656"/>
    </location>
</feature>
<comment type="similarity">
    <text evidence="1">Belongs to the WD repeat RTC1 family.</text>
</comment>
<keyword evidence="3 6" id="KW-0853">WD repeat</keyword>
<feature type="region of interest" description="Disordered" evidence="7">
    <location>
        <begin position="781"/>
        <end position="817"/>
    </location>
</feature>
<keyword evidence="4" id="KW-0677">Repeat</keyword>
<dbReference type="PROSITE" id="PS50089">
    <property type="entry name" value="ZF_RING_2"/>
    <property type="match status" value="1"/>
</dbReference>
<dbReference type="GO" id="GO:0016239">
    <property type="term" value="P:positive regulation of macroautophagy"/>
    <property type="evidence" value="ECO:0007669"/>
    <property type="project" value="TreeGrafter"/>
</dbReference>
<keyword evidence="5" id="KW-0862">Zinc</keyword>
<evidence type="ECO:0000256" key="4">
    <source>
        <dbReference type="ARBA" id="ARBA00022737"/>
    </source>
</evidence>
<dbReference type="SMART" id="SM00320">
    <property type="entry name" value="WD40"/>
    <property type="match status" value="4"/>
</dbReference>
<feature type="domain" description="RING-type" evidence="8">
    <location>
        <begin position="1009"/>
        <end position="1049"/>
    </location>
</feature>
<dbReference type="STRING" id="1160509.A0A3N4IQV1"/>
<feature type="compositionally biased region" description="Polar residues" evidence="7">
    <location>
        <begin position="794"/>
        <end position="807"/>
    </location>
</feature>
<feature type="compositionally biased region" description="Basic and acidic residues" evidence="7">
    <location>
        <begin position="622"/>
        <end position="632"/>
    </location>
</feature>
<dbReference type="Pfam" id="PF00400">
    <property type="entry name" value="WD40"/>
    <property type="match status" value="2"/>
</dbReference>
<feature type="region of interest" description="Disordered" evidence="7">
    <location>
        <begin position="854"/>
        <end position="876"/>
    </location>
</feature>
<keyword evidence="5" id="KW-0863">Zinc-finger</keyword>